<feature type="binding site" evidence="7">
    <location>
        <position position="189"/>
    </location>
    <ligand>
        <name>Zn(2+)</name>
        <dbReference type="ChEBI" id="CHEBI:29105"/>
    </ligand>
</feature>
<dbReference type="InterPro" id="IPR004254">
    <property type="entry name" value="AdipoR/HlyIII-related"/>
</dbReference>
<dbReference type="GO" id="GO:0046872">
    <property type="term" value="F:metal ion binding"/>
    <property type="evidence" value="ECO:0007669"/>
    <property type="project" value="UniProtKB-KW"/>
</dbReference>
<feature type="binding site" evidence="7">
    <location>
        <position position="63"/>
    </location>
    <ligand>
        <name>Zn(2+)</name>
        <dbReference type="ChEBI" id="CHEBI:29105"/>
    </ligand>
</feature>
<protein>
    <submittedName>
        <fullName evidence="9">Hemolysin III family protein</fullName>
    </submittedName>
</protein>
<feature type="transmembrane region" description="Helical" evidence="8">
    <location>
        <begin position="159"/>
        <end position="178"/>
    </location>
</feature>
<keyword evidence="3" id="KW-1003">Cell membrane</keyword>
<feature type="transmembrane region" description="Helical" evidence="8">
    <location>
        <begin position="102"/>
        <end position="123"/>
    </location>
</feature>
<evidence type="ECO:0000256" key="6">
    <source>
        <dbReference type="ARBA" id="ARBA00023136"/>
    </source>
</evidence>
<evidence type="ECO:0000256" key="3">
    <source>
        <dbReference type="ARBA" id="ARBA00022475"/>
    </source>
</evidence>
<feature type="transmembrane region" description="Helical" evidence="8">
    <location>
        <begin position="39"/>
        <end position="64"/>
    </location>
</feature>
<dbReference type="InterPro" id="IPR005744">
    <property type="entry name" value="Hy-lIII"/>
</dbReference>
<evidence type="ECO:0000256" key="8">
    <source>
        <dbReference type="SAM" id="Phobius"/>
    </source>
</evidence>
<accession>A0A6G3ZY98</accession>
<evidence type="ECO:0000256" key="2">
    <source>
        <dbReference type="ARBA" id="ARBA00008488"/>
    </source>
</evidence>
<evidence type="ECO:0000256" key="4">
    <source>
        <dbReference type="ARBA" id="ARBA00022692"/>
    </source>
</evidence>
<keyword evidence="7" id="KW-0479">Metal-binding</keyword>
<evidence type="ECO:0000256" key="7">
    <source>
        <dbReference type="PIRSR" id="PIRSR604254-1"/>
    </source>
</evidence>
<dbReference type="RefSeq" id="WP_163945797.1">
    <property type="nucleotide sequence ID" value="NZ_JAAIKC010000003.1"/>
</dbReference>
<gene>
    <name evidence="9" type="ORF">GK047_11100</name>
</gene>
<feature type="transmembrane region" description="Helical" evidence="8">
    <location>
        <begin position="12"/>
        <end position="33"/>
    </location>
</feature>
<dbReference type="EMBL" id="JAAIKC010000003">
    <property type="protein sequence ID" value="NEW06559.1"/>
    <property type="molecule type" value="Genomic_DNA"/>
</dbReference>
<comment type="caution">
    <text evidence="9">The sequence shown here is derived from an EMBL/GenBank/DDBJ whole genome shotgun (WGS) entry which is preliminary data.</text>
</comment>
<evidence type="ECO:0000313" key="9">
    <source>
        <dbReference type="EMBL" id="NEW06559.1"/>
    </source>
</evidence>
<dbReference type="AlphaFoldDB" id="A0A6G3ZY98"/>
<dbReference type="PANTHER" id="PTHR20855">
    <property type="entry name" value="ADIPOR/PROGESTIN RECEPTOR-RELATED"/>
    <property type="match status" value="1"/>
</dbReference>
<dbReference type="Pfam" id="PF03006">
    <property type="entry name" value="HlyIII"/>
    <property type="match status" value="1"/>
</dbReference>
<keyword evidence="5 8" id="KW-1133">Transmembrane helix</keyword>
<name>A0A6G3ZY98_9BACL</name>
<comment type="subcellular location">
    <subcellularLocation>
        <location evidence="1">Cell membrane</location>
        <topology evidence="1">Multi-pass membrane protein</topology>
    </subcellularLocation>
</comment>
<dbReference type="NCBIfam" id="TIGR01065">
    <property type="entry name" value="hlyIII"/>
    <property type="match status" value="1"/>
</dbReference>
<feature type="transmembrane region" description="Helical" evidence="8">
    <location>
        <begin position="128"/>
        <end position="147"/>
    </location>
</feature>
<keyword evidence="6 8" id="KW-0472">Membrane</keyword>
<feature type="transmembrane region" description="Helical" evidence="8">
    <location>
        <begin position="190"/>
        <end position="209"/>
    </location>
</feature>
<feature type="binding site" evidence="7">
    <location>
        <position position="185"/>
    </location>
    <ligand>
        <name>Zn(2+)</name>
        <dbReference type="ChEBI" id="CHEBI:29105"/>
    </ligand>
</feature>
<evidence type="ECO:0000256" key="1">
    <source>
        <dbReference type="ARBA" id="ARBA00004651"/>
    </source>
</evidence>
<dbReference type="PANTHER" id="PTHR20855:SF3">
    <property type="entry name" value="LD03007P"/>
    <property type="match status" value="1"/>
</dbReference>
<reference evidence="9" key="1">
    <citation type="submission" date="2020-02" db="EMBL/GenBank/DDBJ databases">
        <authorList>
            <person name="Shen X.-R."/>
            <person name="Zhang Y.-X."/>
        </authorList>
    </citation>
    <scope>NUCLEOTIDE SEQUENCE</scope>
    <source>
        <strain evidence="9">SYP-B3998</strain>
    </source>
</reference>
<keyword evidence="7" id="KW-0862">Zinc</keyword>
<organism evidence="9">
    <name type="scientific">Paenibacillus sp. SYP-B3998</name>
    <dbReference type="NCBI Taxonomy" id="2678564"/>
    <lineage>
        <taxon>Bacteria</taxon>
        <taxon>Bacillati</taxon>
        <taxon>Bacillota</taxon>
        <taxon>Bacilli</taxon>
        <taxon>Bacillales</taxon>
        <taxon>Paenibacillaceae</taxon>
        <taxon>Paenibacillus</taxon>
    </lineage>
</organism>
<keyword evidence="4 8" id="KW-0812">Transmembrane</keyword>
<dbReference type="GO" id="GO:0140911">
    <property type="term" value="F:pore-forming activity"/>
    <property type="evidence" value="ECO:0007669"/>
    <property type="project" value="InterPro"/>
</dbReference>
<comment type="similarity">
    <text evidence="2">Belongs to the UPF0073 (Hly-III) family.</text>
</comment>
<proteinExistence type="inferred from homology"/>
<evidence type="ECO:0000256" key="5">
    <source>
        <dbReference type="ARBA" id="ARBA00022989"/>
    </source>
</evidence>
<feature type="transmembrane region" description="Helical" evidence="8">
    <location>
        <begin position="76"/>
        <end position="96"/>
    </location>
</feature>
<dbReference type="GO" id="GO:0005886">
    <property type="term" value="C:plasma membrane"/>
    <property type="evidence" value="ECO:0007669"/>
    <property type="project" value="UniProtKB-SubCell"/>
</dbReference>
<sequence>MTYSMREERANAISHGIGALLSIVALILLIVQASLHGNVWHLISFSIFGVALVTLYSCSTLLHSIQHPKLKDLFEILDHSAIYLLIAGTYTPYLLVTLRGPFGWTFFSIIWGLALVGMILKIFFVKRFVLLSTLCYLFMGWLIVIAFKPLYLNLPFEGIVWLVIGGLLYTFGTIFYIWRRVPYHHAIWHIFVLAGSVCHFISIFCYVLPV</sequence>